<reference evidence="2" key="3">
    <citation type="submission" date="2025-08" db="UniProtKB">
        <authorList>
            <consortium name="RefSeq"/>
        </authorList>
    </citation>
    <scope>IDENTIFICATION</scope>
    <source>
        <strain evidence="2">CBS 342.82</strain>
    </source>
</reference>
<dbReference type="AlphaFoldDB" id="A0A6J3MI07"/>
<dbReference type="Proteomes" id="UP000504637">
    <property type="component" value="Unplaced"/>
</dbReference>
<evidence type="ECO:0000313" key="1">
    <source>
        <dbReference type="Proteomes" id="UP000504637"/>
    </source>
</evidence>
<protein>
    <submittedName>
        <fullName evidence="2">Uncharacterized protein</fullName>
    </submittedName>
</protein>
<dbReference type="RefSeq" id="XP_033464375.1">
    <property type="nucleotide sequence ID" value="XM_033603686.1"/>
</dbReference>
<proteinExistence type="predicted"/>
<sequence>MPGRGVITGAAVNTHTFSHHIFLESFFHRETFPPPPPPPPSPSIISLPLPTQVRHLHPSSDLTGIHLIRCPT</sequence>
<accession>A0A6J3MI07</accession>
<dbReference type="GeneID" id="54361486"/>
<reference evidence="2" key="1">
    <citation type="submission" date="2020-01" db="EMBL/GenBank/DDBJ databases">
        <authorList>
            <consortium name="DOE Joint Genome Institute"/>
            <person name="Haridas S."/>
            <person name="Albert R."/>
            <person name="Binder M."/>
            <person name="Bloem J."/>
            <person name="Labutti K."/>
            <person name="Salamov A."/>
            <person name="Andreopoulos B."/>
            <person name="Baker S.E."/>
            <person name="Barry K."/>
            <person name="Bills G."/>
            <person name="Bluhm B.H."/>
            <person name="Cannon C."/>
            <person name="Castanera R."/>
            <person name="Culley D.E."/>
            <person name="Daum C."/>
            <person name="Ezra D."/>
            <person name="Gonzalez J.B."/>
            <person name="Henrissat B."/>
            <person name="Kuo A."/>
            <person name="Liang C."/>
            <person name="Lipzen A."/>
            <person name="Lutzoni F."/>
            <person name="Magnuson J."/>
            <person name="Mondo S."/>
            <person name="Nolan M."/>
            <person name="Ohm R."/>
            <person name="Pangilinan J."/>
            <person name="Park H.-J."/>
            <person name="Ramirez L."/>
            <person name="Alfaro M."/>
            <person name="Sun H."/>
            <person name="Tritt A."/>
            <person name="Yoshinaga Y."/>
            <person name="Zwiers L.-H."/>
            <person name="Turgeon B.G."/>
            <person name="Goodwin S.B."/>
            <person name="Spatafora J.W."/>
            <person name="Crous P.W."/>
            <person name="Grigoriev I.V."/>
        </authorList>
    </citation>
    <scope>NUCLEOTIDE SEQUENCE</scope>
    <source>
        <strain evidence="2">CBS 342.82</strain>
    </source>
</reference>
<gene>
    <name evidence="2" type="ORF">K489DRAFT_375429</name>
</gene>
<keyword evidence="1" id="KW-1185">Reference proteome</keyword>
<name>A0A6J3MI07_9PEZI</name>
<evidence type="ECO:0000313" key="2">
    <source>
        <dbReference type="RefSeq" id="XP_033464375.1"/>
    </source>
</evidence>
<reference evidence="2" key="2">
    <citation type="submission" date="2020-04" db="EMBL/GenBank/DDBJ databases">
        <authorList>
            <consortium name="NCBI Genome Project"/>
        </authorList>
    </citation>
    <scope>NUCLEOTIDE SEQUENCE</scope>
    <source>
        <strain evidence="2">CBS 342.82</strain>
    </source>
</reference>
<organism evidence="2">
    <name type="scientific">Dissoconium aciculare CBS 342.82</name>
    <dbReference type="NCBI Taxonomy" id="1314786"/>
    <lineage>
        <taxon>Eukaryota</taxon>
        <taxon>Fungi</taxon>
        <taxon>Dikarya</taxon>
        <taxon>Ascomycota</taxon>
        <taxon>Pezizomycotina</taxon>
        <taxon>Dothideomycetes</taxon>
        <taxon>Dothideomycetidae</taxon>
        <taxon>Mycosphaerellales</taxon>
        <taxon>Dissoconiaceae</taxon>
        <taxon>Dissoconium</taxon>
    </lineage>
</organism>